<sequence length="168" mass="19800">MSEFQREDRYIVVKLKKLTHMQEKHLRAYLHGEGIQTIESVVVERDWPEYHLVWAMLEHRMAGKPVPDFDLWRRANELQERLTAADERIDTLSSPPELTAELRWIFGLMCFQCIHYAQGLRRLGHKIPEKAEHEQAAVIHWMFGHYLKDPTNWRNNATAEMKAVTPAA</sequence>
<comment type="caution">
    <text evidence="1">The sequence shown here is derived from an EMBL/GenBank/DDBJ whole genome shotgun (WGS) entry which is preliminary data.</text>
</comment>
<proteinExistence type="predicted"/>
<organism evidence="1 2">
    <name type="scientific">Pseudomonas fragi</name>
    <dbReference type="NCBI Taxonomy" id="296"/>
    <lineage>
        <taxon>Bacteria</taxon>
        <taxon>Pseudomonadati</taxon>
        <taxon>Pseudomonadota</taxon>
        <taxon>Gammaproteobacteria</taxon>
        <taxon>Pseudomonadales</taxon>
        <taxon>Pseudomonadaceae</taxon>
        <taxon>Pseudomonas</taxon>
    </lineage>
</organism>
<accession>A0ABT4WTF7</accession>
<gene>
    <name evidence="1" type="ORF">PI499_15820</name>
</gene>
<evidence type="ECO:0000313" key="1">
    <source>
        <dbReference type="EMBL" id="MDA7023329.1"/>
    </source>
</evidence>
<dbReference type="RefSeq" id="WP_271350849.1">
    <property type="nucleotide sequence ID" value="NZ_JAQJVI010000022.1"/>
</dbReference>
<evidence type="ECO:0000313" key="2">
    <source>
        <dbReference type="Proteomes" id="UP001212337"/>
    </source>
</evidence>
<reference evidence="1 2" key="1">
    <citation type="submission" date="2023-01" db="EMBL/GenBank/DDBJ databases">
        <title>Effects of deletion of Siderophore biosynthase gene in Pseudomonas fragi on quorum sensing and spoliage ability.</title>
        <authorList>
            <person name="Cui F."/>
            <person name="Wang D."/>
            <person name="Liu J."/>
            <person name="Wang Q."/>
            <person name="Li T."/>
            <person name="Li J."/>
        </authorList>
    </citation>
    <scope>NUCLEOTIDE SEQUENCE [LARGE SCALE GENOMIC DNA]</scope>
    <source>
        <strain evidence="1 2">MS-10</strain>
    </source>
</reference>
<dbReference type="Proteomes" id="UP001212337">
    <property type="component" value="Unassembled WGS sequence"/>
</dbReference>
<name>A0ABT4WTF7_PSEFR</name>
<dbReference type="EMBL" id="JAQJVI010000022">
    <property type="protein sequence ID" value="MDA7023329.1"/>
    <property type="molecule type" value="Genomic_DNA"/>
</dbReference>
<keyword evidence="2" id="KW-1185">Reference proteome</keyword>
<protein>
    <submittedName>
        <fullName evidence="1">Uncharacterized protein</fullName>
    </submittedName>
</protein>